<feature type="transmembrane region" description="Helical" evidence="1">
    <location>
        <begin position="26"/>
        <end position="49"/>
    </location>
</feature>
<keyword evidence="1" id="KW-0812">Transmembrane</keyword>
<evidence type="ECO:0008006" key="4">
    <source>
        <dbReference type="Google" id="ProtNLM"/>
    </source>
</evidence>
<evidence type="ECO:0000313" key="2">
    <source>
        <dbReference type="EMBL" id="MFC3492786.1"/>
    </source>
</evidence>
<dbReference type="Proteomes" id="UP001595712">
    <property type="component" value="Unassembled WGS sequence"/>
</dbReference>
<feature type="transmembrane region" description="Helical" evidence="1">
    <location>
        <begin position="61"/>
        <end position="79"/>
    </location>
</feature>
<accession>A0ABV7PW21</accession>
<dbReference type="EMBL" id="JBHRWO010000010">
    <property type="protein sequence ID" value="MFC3492786.1"/>
    <property type="molecule type" value="Genomic_DNA"/>
</dbReference>
<protein>
    <recommendedName>
        <fullName evidence="4">PH domain-containing protein</fullName>
    </recommendedName>
</protein>
<proteinExistence type="predicted"/>
<comment type="caution">
    <text evidence="2">The sequence shown here is derived from an EMBL/GenBank/DDBJ whole genome shotgun (WGS) entry which is preliminary data.</text>
</comment>
<sequence>MYPAPTSTPTPDATPVPVGRRIARKWVLFGAAGVALALYGVLKLVTAIINPLRVADPMESIATGAILMLLFPMLAFVCLRHARRRSDLSISTDNAGLWISDGDAHAVVPWNSAAAIGLHEYSLNGATSPAFSYTSWSIELRLHHPIDRDDPLLERFVLPAGPPRYLIRLPRGTHVEAMAAVDARVPELWHGLFGSVA</sequence>
<evidence type="ECO:0000313" key="3">
    <source>
        <dbReference type="Proteomes" id="UP001595712"/>
    </source>
</evidence>
<dbReference type="RefSeq" id="WP_387974045.1">
    <property type="nucleotide sequence ID" value="NZ_JBHRWO010000010.1"/>
</dbReference>
<keyword evidence="3" id="KW-1185">Reference proteome</keyword>
<name>A0ABV7PW21_9ACTN</name>
<reference evidence="3" key="1">
    <citation type="journal article" date="2019" name="Int. J. Syst. Evol. Microbiol.">
        <title>The Global Catalogue of Microorganisms (GCM) 10K type strain sequencing project: providing services to taxonomists for standard genome sequencing and annotation.</title>
        <authorList>
            <consortium name="The Broad Institute Genomics Platform"/>
            <consortium name="The Broad Institute Genome Sequencing Center for Infectious Disease"/>
            <person name="Wu L."/>
            <person name="Ma J."/>
        </authorList>
    </citation>
    <scope>NUCLEOTIDE SEQUENCE [LARGE SCALE GENOMIC DNA]</scope>
    <source>
        <strain evidence="3">CGMCC 4.7396</strain>
    </source>
</reference>
<gene>
    <name evidence="2" type="ORF">ACFO8M_09840</name>
</gene>
<keyword evidence="1" id="KW-1133">Transmembrane helix</keyword>
<keyword evidence="1" id="KW-0472">Membrane</keyword>
<evidence type="ECO:0000256" key="1">
    <source>
        <dbReference type="SAM" id="Phobius"/>
    </source>
</evidence>
<organism evidence="2 3">
    <name type="scientific">Glycomyces rhizosphaerae</name>
    <dbReference type="NCBI Taxonomy" id="2054422"/>
    <lineage>
        <taxon>Bacteria</taxon>
        <taxon>Bacillati</taxon>
        <taxon>Actinomycetota</taxon>
        <taxon>Actinomycetes</taxon>
        <taxon>Glycomycetales</taxon>
        <taxon>Glycomycetaceae</taxon>
        <taxon>Glycomyces</taxon>
    </lineage>
</organism>